<dbReference type="AlphaFoldDB" id="A0A9D9IZR0"/>
<dbReference type="HAMAP" id="MF_00226_B">
    <property type="entry name" value="CinA_B"/>
    <property type="match status" value="1"/>
</dbReference>
<dbReference type="Gene3D" id="3.90.950.20">
    <property type="entry name" value="CinA-like"/>
    <property type="match status" value="1"/>
</dbReference>
<evidence type="ECO:0000313" key="4">
    <source>
        <dbReference type="Proteomes" id="UP000823772"/>
    </source>
</evidence>
<protein>
    <recommendedName>
        <fullName evidence="1">CinA-like protein</fullName>
    </recommendedName>
</protein>
<dbReference type="InterPro" id="IPR050101">
    <property type="entry name" value="CinA"/>
</dbReference>
<evidence type="ECO:0000313" key="3">
    <source>
        <dbReference type="EMBL" id="MBO8481030.1"/>
    </source>
</evidence>
<dbReference type="SUPFAM" id="SSF142433">
    <property type="entry name" value="CinA-like"/>
    <property type="match status" value="1"/>
</dbReference>
<dbReference type="CDD" id="cd00885">
    <property type="entry name" value="cinA"/>
    <property type="match status" value="1"/>
</dbReference>
<dbReference type="InterPro" id="IPR001453">
    <property type="entry name" value="MoaB/Mog_dom"/>
</dbReference>
<dbReference type="Pfam" id="PF02464">
    <property type="entry name" value="CinA"/>
    <property type="match status" value="1"/>
</dbReference>
<dbReference type="PANTHER" id="PTHR13939">
    <property type="entry name" value="NICOTINAMIDE-NUCLEOTIDE AMIDOHYDROLASE PNCC"/>
    <property type="match status" value="1"/>
</dbReference>
<dbReference type="Pfam" id="PF18146">
    <property type="entry name" value="CinA_KH"/>
    <property type="match status" value="1"/>
</dbReference>
<comment type="similarity">
    <text evidence="1">Belongs to the CinA family.</text>
</comment>
<dbReference type="SMART" id="SM00852">
    <property type="entry name" value="MoCF_biosynth"/>
    <property type="match status" value="1"/>
</dbReference>
<accession>A0A9D9IZR0</accession>
<evidence type="ECO:0000256" key="1">
    <source>
        <dbReference type="HAMAP-Rule" id="MF_00226"/>
    </source>
</evidence>
<dbReference type="PANTHER" id="PTHR13939:SF0">
    <property type="entry name" value="NMN AMIDOHYDROLASE-LIKE PROTEIN YFAY"/>
    <property type="match status" value="1"/>
</dbReference>
<dbReference type="EMBL" id="JADILY010000010">
    <property type="protein sequence ID" value="MBO8481030.1"/>
    <property type="molecule type" value="Genomic_DNA"/>
</dbReference>
<reference evidence="3" key="1">
    <citation type="submission" date="2020-10" db="EMBL/GenBank/DDBJ databases">
        <authorList>
            <person name="Gilroy R."/>
        </authorList>
    </citation>
    <scope>NUCLEOTIDE SEQUENCE</scope>
    <source>
        <strain evidence="3">B3-2255</strain>
    </source>
</reference>
<comment type="caution">
    <text evidence="3">The sequence shown here is derived from an EMBL/GenBank/DDBJ whole genome shotgun (WGS) entry which is preliminary data.</text>
</comment>
<feature type="domain" description="MoaB/Mog" evidence="2">
    <location>
        <begin position="5"/>
        <end position="178"/>
    </location>
</feature>
<dbReference type="InterPro" id="IPR041424">
    <property type="entry name" value="CinA_KH"/>
</dbReference>
<name>A0A9D9IZR0_9BACT</name>
<sequence>MLKAAICTIGDEILIGQVLDTNSREISKSLNEIGVKTETMVSVGDDCGKIVQSLETLLESHDIVLVTGGLGPTRDDMTKKALAKISGASRWRTDREQERLIISMLDRRGIAHTPDNLAQALVPDSCEVILNRRGMAPITVYRLSGGRFTGNHVLYSLPGVPHEAVGALPDIMDDIRRHFSLSDIYHRTLVTFGIPESIMSDMLSGWESSLPEDMKLAYLPDQAIGLRLRLSIYGGRHDEEERRIRREFGKLEPIIGDAAYGWENDTLESVIGNMLKEAGMTVSAAESCTGGRISELMTSIAGCSDYYLGSVTSYANSVKTGVLGVRKETIDRFGAVSEECVREMAEGIKRITGSDFSVATSGIAGPGGGTDEKPVGTVWIGIASPDRTIARKLMFYGDRKRNIVNFASNALNLLRLETARFLKVSHVLSID</sequence>
<dbReference type="InterPro" id="IPR036425">
    <property type="entry name" value="MoaB/Mog-like_dom_sf"/>
</dbReference>
<evidence type="ECO:0000259" key="2">
    <source>
        <dbReference type="SMART" id="SM00852"/>
    </source>
</evidence>
<dbReference type="InterPro" id="IPR008136">
    <property type="entry name" value="CinA_C"/>
</dbReference>
<reference evidence="3" key="2">
    <citation type="journal article" date="2021" name="PeerJ">
        <title>Extensive microbial diversity within the chicken gut microbiome revealed by metagenomics and culture.</title>
        <authorList>
            <person name="Gilroy R."/>
            <person name="Ravi A."/>
            <person name="Getino M."/>
            <person name="Pursley I."/>
            <person name="Horton D.L."/>
            <person name="Alikhan N.F."/>
            <person name="Baker D."/>
            <person name="Gharbi K."/>
            <person name="Hall N."/>
            <person name="Watson M."/>
            <person name="Adriaenssens E.M."/>
            <person name="Foster-Nyarko E."/>
            <person name="Jarju S."/>
            <person name="Secka A."/>
            <person name="Antonio M."/>
            <person name="Oren A."/>
            <person name="Chaudhuri R.R."/>
            <person name="La Ragione R."/>
            <person name="Hildebrand F."/>
            <person name="Pallen M.J."/>
        </authorList>
    </citation>
    <scope>NUCLEOTIDE SEQUENCE</scope>
    <source>
        <strain evidence="3">B3-2255</strain>
    </source>
</reference>
<dbReference type="Proteomes" id="UP000823772">
    <property type="component" value="Unassembled WGS sequence"/>
</dbReference>
<proteinExistence type="inferred from homology"/>
<dbReference type="InterPro" id="IPR036653">
    <property type="entry name" value="CinA-like_C"/>
</dbReference>
<dbReference type="NCBIfam" id="TIGR00199">
    <property type="entry name" value="PncC_domain"/>
    <property type="match status" value="1"/>
</dbReference>
<organism evidence="3 4">
    <name type="scientific">Candidatus Merdivivens faecigallinarum</name>
    <dbReference type="NCBI Taxonomy" id="2840871"/>
    <lineage>
        <taxon>Bacteria</taxon>
        <taxon>Pseudomonadati</taxon>
        <taxon>Bacteroidota</taxon>
        <taxon>Bacteroidia</taxon>
        <taxon>Bacteroidales</taxon>
        <taxon>Muribaculaceae</taxon>
        <taxon>Muribaculaceae incertae sedis</taxon>
        <taxon>Candidatus Merdivivens</taxon>
    </lineage>
</organism>
<dbReference type="SUPFAM" id="SSF53218">
    <property type="entry name" value="Molybdenum cofactor biosynthesis proteins"/>
    <property type="match status" value="1"/>
</dbReference>
<dbReference type="InterPro" id="IPR008135">
    <property type="entry name" value="Competence-induced_CinA"/>
</dbReference>
<dbReference type="Pfam" id="PF00994">
    <property type="entry name" value="MoCF_biosynth"/>
    <property type="match status" value="1"/>
</dbReference>
<dbReference type="PIRSF" id="PIRSF006728">
    <property type="entry name" value="CinA"/>
    <property type="match status" value="1"/>
</dbReference>
<dbReference type="Gene3D" id="3.40.980.10">
    <property type="entry name" value="MoaB/Mog-like domain"/>
    <property type="match status" value="1"/>
</dbReference>
<dbReference type="NCBIfam" id="TIGR00200">
    <property type="entry name" value="cinA_nterm"/>
    <property type="match status" value="1"/>
</dbReference>
<gene>
    <name evidence="3" type="ORF">IAC87_00590</name>
</gene>